<feature type="domain" description="Laminin N-terminal" evidence="19">
    <location>
        <begin position="40"/>
        <end position="293"/>
    </location>
</feature>
<feature type="domain" description="Laminin EGF-like" evidence="17">
    <location>
        <begin position="2045"/>
        <end position="2092"/>
    </location>
</feature>
<dbReference type="SUPFAM" id="SSF49899">
    <property type="entry name" value="Concanavalin A-like lectins/glucanases"/>
    <property type="match status" value="5"/>
</dbReference>
<dbReference type="SMART" id="SM00282">
    <property type="entry name" value="LamG"/>
    <property type="match status" value="5"/>
</dbReference>
<keyword evidence="4 15" id="KW-0732">Signal</keyword>
<evidence type="ECO:0000256" key="6">
    <source>
        <dbReference type="ARBA" id="ARBA00022869"/>
    </source>
</evidence>
<feature type="disulfide bond" evidence="12">
    <location>
        <begin position="1441"/>
        <end position="1458"/>
    </location>
</feature>
<evidence type="ECO:0000256" key="7">
    <source>
        <dbReference type="ARBA" id="ARBA00022889"/>
    </source>
</evidence>
<feature type="disulfide bond" evidence="12">
    <location>
        <begin position="1579"/>
        <end position="1596"/>
    </location>
</feature>
<feature type="disulfide bond" evidence="12">
    <location>
        <begin position="1969"/>
        <end position="1978"/>
    </location>
</feature>
<keyword evidence="21" id="KW-1185">Reference proteome</keyword>
<evidence type="ECO:0000256" key="9">
    <source>
        <dbReference type="ARBA" id="ARBA00023157"/>
    </source>
</evidence>
<feature type="domain" description="Laminin EGF-like" evidence="17">
    <location>
        <begin position="624"/>
        <end position="668"/>
    </location>
</feature>
<evidence type="ECO:0000313" key="20">
    <source>
        <dbReference type="Ensembl" id="ENSCSEP00000013475.1"/>
    </source>
</evidence>
<feature type="domain" description="Laminin EGF-like" evidence="17">
    <location>
        <begin position="1944"/>
        <end position="1997"/>
    </location>
</feature>
<evidence type="ECO:0000256" key="14">
    <source>
        <dbReference type="SAM" id="MobiDB-lite"/>
    </source>
</evidence>
<dbReference type="InterPro" id="IPR010307">
    <property type="entry name" value="Laminin_dom_II"/>
</dbReference>
<feature type="domain" description="Laminin EGF-like" evidence="17">
    <location>
        <begin position="1439"/>
        <end position="1484"/>
    </location>
</feature>
<dbReference type="GO" id="GO:0045202">
    <property type="term" value="C:synapse"/>
    <property type="evidence" value="ECO:0007669"/>
    <property type="project" value="UniProtKB-ARBA"/>
</dbReference>
<feature type="domain" description="Laminin G" evidence="16">
    <location>
        <begin position="2874"/>
        <end position="3052"/>
    </location>
</feature>
<dbReference type="GO" id="GO:0007411">
    <property type="term" value="P:axon guidance"/>
    <property type="evidence" value="ECO:0007669"/>
    <property type="project" value="TreeGrafter"/>
</dbReference>
<feature type="disulfide bond" evidence="12">
    <location>
        <begin position="509"/>
        <end position="518"/>
    </location>
</feature>
<feature type="disulfide bond" evidence="12">
    <location>
        <begin position="1439"/>
        <end position="1451"/>
    </location>
</feature>
<dbReference type="FunFam" id="2.10.25.10:FF:000090">
    <property type="entry name" value="laminin subunit alpha"/>
    <property type="match status" value="1"/>
</dbReference>
<dbReference type="STRING" id="244447.ENSCSEP00000013475"/>
<dbReference type="GO" id="GO:0005102">
    <property type="term" value="F:signaling receptor binding"/>
    <property type="evidence" value="ECO:0007669"/>
    <property type="project" value="InterPro"/>
</dbReference>
<dbReference type="FunFam" id="2.10.25.10:FF:000051">
    <property type="entry name" value="Laminin subunit alpha 4"/>
    <property type="match status" value="1"/>
</dbReference>
<evidence type="ECO:0000256" key="8">
    <source>
        <dbReference type="ARBA" id="ARBA00023054"/>
    </source>
</evidence>
<dbReference type="FunFam" id="2.10.25.10:FF:000188">
    <property type="entry name" value="Laminin subunit gamma 2"/>
    <property type="match status" value="1"/>
</dbReference>
<dbReference type="Pfam" id="PF00053">
    <property type="entry name" value="EGF_laminin"/>
    <property type="match status" value="18"/>
</dbReference>
<dbReference type="SMART" id="SM00181">
    <property type="entry name" value="EGF"/>
    <property type="match status" value="15"/>
</dbReference>
<feature type="domain" description="Laminin EGF-like" evidence="17">
    <location>
        <begin position="766"/>
        <end position="818"/>
    </location>
</feature>
<dbReference type="Ensembl" id="ENSCSET00000013634.1">
    <property type="protein sequence ID" value="ENSCSEP00000013475.1"/>
    <property type="gene ID" value="ENSCSEG00000008462.1"/>
</dbReference>
<evidence type="ECO:0000256" key="12">
    <source>
        <dbReference type="PROSITE-ProRule" id="PRU00460"/>
    </source>
</evidence>
<feature type="disulfide bond" evidence="12">
    <location>
        <begin position="554"/>
        <end position="563"/>
    </location>
</feature>
<keyword evidence="10" id="KW-0325">Glycoprotein</keyword>
<evidence type="ECO:0000256" key="10">
    <source>
        <dbReference type="ARBA" id="ARBA00023180"/>
    </source>
</evidence>
<feature type="disulfide bond" evidence="12">
    <location>
        <begin position="2017"/>
        <end position="2026"/>
    </location>
</feature>
<evidence type="ECO:0000259" key="16">
    <source>
        <dbReference type="PROSITE" id="PS50025"/>
    </source>
</evidence>
<feature type="coiled-coil region" evidence="13">
    <location>
        <begin position="2292"/>
        <end position="2319"/>
    </location>
</feature>
<feature type="disulfide bond" evidence="12">
    <location>
        <begin position="1577"/>
        <end position="1589"/>
    </location>
</feature>
<evidence type="ECO:0000256" key="4">
    <source>
        <dbReference type="ARBA" id="ARBA00022729"/>
    </source>
</evidence>
<dbReference type="SUPFAM" id="SSF57196">
    <property type="entry name" value="EGF/Laminin"/>
    <property type="match status" value="20"/>
</dbReference>
<reference evidence="20" key="3">
    <citation type="submission" date="2025-09" db="UniProtKB">
        <authorList>
            <consortium name="Ensembl"/>
        </authorList>
    </citation>
    <scope>IDENTIFICATION</scope>
</reference>
<dbReference type="InterPro" id="IPR000742">
    <property type="entry name" value="EGF"/>
</dbReference>
<feature type="disulfide bond" evidence="12">
    <location>
        <begin position="1914"/>
        <end position="1923"/>
    </location>
</feature>
<feature type="region of interest" description="Disordered" evidence="14">
    <location>
        <begin position="3236"/>
        <end position="3277"/>
    </location>
</feature>
<dbReference type="InterPro" id="IPR002049">
    <property type="entry name" value="LE_dom"/>
</dbReference>
<accession>A0A3P8VM04</accession>
<dbReference type="FunFam" id="2.10.25.10:FF:000033">
    <property type="entry name" value="Laminin subunit alpha 2"/>
    <property type="match status" value="1"/>
</dbReference>
<dbReference type="Pfam" id="PF00054">
    <property type="entry name" value="Laminin_G_1"/>
    <property type="match status" value="1"/>
</dbReference>
<dbReference type="InterPro" id="IPR009254">
    <property type="entry name" value="Laminin_aI"/>
</dbReference>
<keyword evidence="2" id="KW-0964">Secreted</keyword>
<reference evidence="20 21" key="1">
    <citation type="journal article" date="2014" name="Nat. Genet.">
        <title>Whole-genome sequence of a flatfish provides insights into ZW sex chromosome evolution and adaptation to a benthic lifestyle.</title>
        <authorList>
            <person name="Chen S."/>
            <person name="Zhang G."/>
            <person name="Shao C."/>
            <person name="Huang Q."/>
            <person name="Liu G."/>
            <person name="Zhang P."/>
            <person name="Song W."/>
            <person name="An N."/>
            <person name="Chalopin D."/>
            <person name="Volff J.N."/>
            <person name="Hong Y."/>
            <person name="Li Q."/>
            <person name="Sha Z."/>
            <person name="Zhou H."/>
            <person name="Xie M."/>
            <person name="Yu Q."/>
            <person name="Liu Y."/>
            <person name="Xiang H."/>
            <person name="Wang N."/>
            <person name="Wu K."/>
            <person name="Yang C."/>
            <person name="Zhou Q."/>
            <person name="Liao X."/>
            <person name="Yang L."/>
            <person name="Hu Q."/>
            <person name="Zhang J."/>
            <person name="Meng L."/>
            <person name="Jin L."/>
            <person name="Tian Y."/>
            <person name="Lian J."/>
            <person name="Yang J."/>
            <person name="Miao G."/>
            <person name="Liu S."/>
            <person name="Liang Z."/>
            <person name="Yan F."/>
            <person name="Li Y."/>
            <person name="Sun B."/>
            <person name="Zhang H."/>
            <person name="Zhang J."/>
            <person name="Zhu Y."/>
            <person name="Du M."/>
            <person name="Zhao Y."/>
            <person name="Schartl M."/>
            <person name="Tang Q."/>
            <person name="Wang J."/>
        </authorList>
    </citation>
    <scope>NUCLEOTIDE SEQUENCE</scope>
</reference>
<dbReference type="Gene3D" id="2.10.25.10">
    <property type="entry name" value="Laminin"/>
    <property type="match status" value="19"/>
</dbReference>
<dbReference type="PROSITE" id="PS01248">
    <property type="entry name" value="EGF_LAM_1"/>
    <property type="match status" value="6"/>
</dbReference>
<dbReference type="FunFam" id="2.60.120.200:FF:000271">
    <property type="entry name" value="Laminin alpha 5"/>
    <property type="match status" value="1"/>
</dbReference>
<feature type="domain" description="Laminin EGF-like" evidence="17">
    <location>
        <begin position="533"/>
        <end position="578"/>
    </location>
</feature>
<dbReference type="FunFam" id="2.10.25.10:FF:000074">
    <property type="entry name" value="Laminin subunit alpha"/>
    <property type="match status" value="2"/>
</dbReference>
<dbReference type="FunFam" id="2.10.25.10:FF:000083">
    <property type="entry name" value="Laminin subunit alpha"/>
    <property type="match status" value="2"/>
</dbReference>
<dbReference type="Pfam" id="PF02210">
    <property type="entry name" value="Laminin_G_2"/>
    <property type="match status" value="4"/>
</dbReference>
<dbReference type="FunFam" id="2.10.25.10:FF:000454">
    <property type="entry name" value="Laminin subunit alpha 1"/>
    <property type="match status" value="1"/>
</dbReference>
<dbReference type="GO" id="GO:0009887">
    <property type="term" value="P:animal organ morphogenesis"/>
    <property type="evidence" value="ECO:0007669"/>
    <property type="project" value="TreeGrafter"/>
</dbReference>
<dbReference type="FunFam" id="2.10.25.10:FF:000034">
    <property type="entry name" value="Laminin subunit alpha 3"/>
    <property type="match status" value="1"/>
</dbReference>
<dbReference type="PANTHER" id="PTHR10574">
    <property type="entry name" value="NETRIN/LAMININ-RELATED"/>
    <property type="match status" value="1"/>
</dbReference>
<feature type="domain" description="Laminin EGF-like" evidence="17">
    <location>
        <begin position="1577"/>
        <end position="1627"/>
    </location>
</feature>
<dbReference type="CDD" id="cd00110">
    <property type="entry name" value="LamG"/>
    <property type="match status" value="5"/>
</dbReference>
<feature type="disulfide bond" evidence="12">
    <location>
        <begin position="1598"/>
        <end position="1607"/>
    </location>
</feature>
<dbReference type="FunFam" id="2.10.25.10:FF:000209">
    <property type="entry name" value="Laminin subunit alpha 5"/>
    <property type="match status" value="1"/>
</dbReference>
<dbReference type="SMART" id="SM00281">
    <property type="entry name" value="LamB"/>
    <property type="match status" value="1"/>
</dbReference>
<keyword evidence="8 13" id="KW-0175">Coiled coil</keyword>
<dbReference type="Proteomes" id="UP000265120">
    <property type="component" value="Chromosome 10"/>
</dbReference>
<dbReference type="InterPro" id="IPR013320">
    <property type="entry name" value="ConA-like_dom_sf"/>
</dbReference>
<dbReference type="InterPro" id="IPR050440">
    <property type="entry name" value="Laminin/Netrin_ECM"/>
</dbReference>
<feature type="disulfide bond" evidence="12">
    <location>
        <begin position="1552"/>
        <end position="1561"/>
    </location>
</feature>
<feature type="disulfide bond" evidence="12">
    <location>
        <begin position="789"/>
        <end position="798"/>
    </location>
</feature>
<dbReference type="GO" id="GO:0005576">
    <property type="term" value="C:extracellular region"/>
    <property type="evidence" value="ECO:0007669"/>
    <property type="project" value="UniProtKB-ARBA"/>
</dbReference>
<dbReference type="GO" id="GO:0016477">
    <property type="term" value="P:cell migration"/>
    <property type="evidence" value="ECO:0007669"/>
    <property type="project" value="UniProtKB-ARBA"/>
</dbReference>
<dbReference type="CDD" id="cd00055">
    <property type="entry name" value="EGF_Lam"/>
    <property type="match status" value="20"/>
</dbReference>
<reference evidence="20" key="2">
    <citation type="submission" date="2025-08" db="UniProtKB">
        <authorList>
            <consortium name="Ensembl"/>
        </authorList>
    </citation>
    <scope>IDENTIFICATION</scope>
</reference>
<feature type="chain" id="PRO_5018070825" evidence="15">
    <location>
        <begin position="32"/>
        <end position="3616"/>
    </location>
</feature>
<feature type="domain" description="Laminin EGF-like" evidence="17">
    <location>
        <begin position="1888"/>
        <end position="1943"/>
    </location>
</feature>
<dbReference type="Pfam" id="PF24973">
    <property type="entry name" value="EGF_LMN_ATRN"/>
    <property type="match status" value="1"/>
</dbReference>
<feature type="disulfide bond" evidence="12">
    <location>
        <begin position="533"/>
        <end position="545"/>
    </location>
</feature>
<dbReference type="OMA" id="ISHCAAH"/>
<feature type="disulfide bond" evidence="12">
    <location>
        <begin position="579"/>
        <end position="591"/>
    </location>
</feature>
<evidence type="ECO:0000259" key="17">
    <source>
        <dbReference type="PROSITE" id="PS50027"/>
    </source>
</evidence>
<feature type="disulfide bond" evidence="12">
    <location>
        <begin position="1460"/>
        <end position="1469"/>
    </location>
</feature>
<dbReference type="PROSITE" id="PS50027">
    <property type="entry name" value="EGF_LAM_2"/>
    <property type="match status" value="14"/>
</dbReference>
<sequence>MASTAAPQRSRTRVSLLLWPLLVACCRVTLAQELPAHGVNGYSLHPPYFNLAEGTKITATATCGVDETGRTLQDLYCKLVGGPVSGDPSQTIQGQYCDICNQGESDRAHPITNAIDGTERWWQSPPLSRSTEFNQVNVTLNLGQLFHVAYVLIKFANSPRPDLWVLERSVDFGQTYQPWQYFSSSKRECIERFGQRTIERINSDDDVICTTEYSRIVPLENGEVVVSLVNGRPGAMNFSYSPVLRDFTKATNIRLRFLRTNTLLGHLMGKALRDPTVTRRYYYSIKDISIGGRCVCNGHAEACNAKDPNDPYKLQCDCQHNTCGVSCDQCCHGHNQLPWKPATTFSANECEPCNCHRHSFDCYYDPEVDERRGSVDIHGHHRGGGVCLNCQHHTTGINCERCIPTYYRSPDHSIDSSLACSPCDCQSEFTDGTCEDLTGRCFCKPNYSGENCDSCASGFINFPESAPTYPTNNNGEAKPAGEIINCECSAAGTVDNSCRPDPRTRTCVCKPGFTGDHCDTCAPGFHGLNCQACQCSGPGCLDGSCDFVTGHGVCRSGFQGYECDQCAPGYFNYPLCQLCGCSSVGSLPEICNSTGHCVCKPEFQGPRCEQCRSGFHSYPNCQVCTCDPRTSLDTSCTASGHCHCRPSYSGASCEQCAPGYYGYPTCTPCQCSAEGSRYTSCDQVTGHCVCLPHVVGQRCDSCAHGAYGFPNCQTGTCHPAGSVQYVVPPPLGQCECRQHVEGPACDRCKPLYWNLSPDSPDGCTNCECHIAGTLSGVAECAQETGQCHCKPNACSGTCSTCKDGYYNLQEQSYFGCQGCQCDIGGSAGQSCGERNGRCRCRPNIEGAKCNLPRPDHFFPDLHHMKFEIEEGTMLDGRPVRFGYNPLEFKDFSWRGYAQMTPIQSKVLVSVSVTSPDLFRVVLRYVSWRGVNVWGRVSVVEDDGRHRCGKCSEQSKQIVFAPSVEPTFVNVPQNNFVEPFVLNPGTWTVVIEAEGILLDYLVLLPSSYYEAPILQIRVTEPCTYSPVPDANQNCLLYRYLSLDSFPSISGNDASCRSDNHLPRPCPTEKVTPRHPDMAVCSGYDISIELQTRLTSPGDYALVVEYSSEEELPQTLSVVINMPGSRTHQHLVTLLHCLNHCLCVRLCVCVCDIIKKYTLFFFSCNLCESKCLTPAFCFLQHKLYLVPRDQFTMEYIEPKVHCINSHGQFSPDSSSCAPSRFQTPSDSLVLKDGQSSSTQEQVLTFPAVASPLPPYQKESSWSEGVRPPFGADTSDHIRLDSVQNAAVFSTRVHTLGRYVFILHYHQPSHPTYPVQNINFIYSFILLPASGHANASFCPHAYGCRDVLISENQIILDVTDHEVFVTVQIPIGKTLWLDYVLVVPESSYSSNHLNEEPMDKSYDFISNCGQNSFHLNSATASKFCLSSAVSLSAFFNNGALPCACHEVGAESDTCESFGGQCRCRPNVIGRDCSMCATGHWGFPNCRPCNCGTRLCEPVTGDCICPPRTLRPECIECEPQAFGCHPLVGCEICNCSRPGVVSTETSCDTLSGQCRCRNNIVGRQCDRCAPGFYGYPNCRPCDCNEAGTEEEVCDSFTGQCLCKENVQGTHCDQCRVGTFHLDPTNPKGCTSCFCFGAIDRCRSSDKRQMVLKTFYCQIIQEVPVTDLHWFAPKTYLGDKVSSYGGYLRYRLHTQTMRGDVLSLPAEASRPDIILKGNQMTLVFMEREYASPDEPHLGIVHLVEGSFRHAQTGNSVSREELMMVLVALESLQIRAIHSQLAHSVSLRGAVLEGAENLPSGRHANNVEICMCPANYIGDSCQKCAPGFYRDTIGLFLGKCVPCNCNGHSEQCLDGSGICVNCQHNTAGDHCETCQGGFLGNNSVDGEAVSCSSCPCPLRVPSNNFAEGCLQRTDKMQCLCMPGYAGPHCERCAPGFYGNPMVLGSRCQPCDCHDNTDPNMLFTDCHPLTGECLSCMHNTAGRHCEICAPGYYGDAVAAKNCTKCDCSPCGTESCDPHTGQCRCKPGVTGPRCDRCEDGSFGFDSCSGCRQCDCEASAALTQPCNPQSGQCACQPGVNGPNCKQCAPGFWDYGPNGCKKCGCRGGRCDPRTGECRCPDGMTGKQCDSCTHKYSVAVEEHHGMHCEVCDSCVIVLLEDLNKMNKNFSAVANQLSNLNASSMAWAQLSALNKSVEETARSVEDYNKTLDDNRIRANMLDTEILNLNEDLDELQDKCLIPKYKVNDSWWFFMTFSPDFLNMANKSLMNDTDVDQDDDERENKFREVQTMLREMRYRSCVGQMDMAEKEKTEAEKLLNRIKDELVSRQNENKDVAKTIKDRLTRFHSEMMDLRDALNEAVKNTAKAGELNNINEKSLEDNKRRLDDLLAKQREVYDQLDMAEDDVAQVNDLLSMLQDAKEDYERLSAQLDGARTPLAKKVKDFGWTESKIPLVEQAEKHAELLDALAMNLTSLVAETKKEGIVDVTQAYNKIVNSIREAEEAAKMADKAANDTMEVKRTNTNNILLTELKPQLKDAKKRLNDAKSKKDKLMKDLEKIQENVTQEINEAKKAAELANSTATQVNDALRPIKEQLDLWKGTYGDANATNNDINKALMEANKTGVTLLGTTIPTLLTKLDSLQNHSFQMPNISENINRIRQLIQQARNAASKVSVPVKFNGESGVQVRTPPNLADLAAYTSLKLYVTLPESARSRRQGDATRQFVFYLGNKDSSKEFLGMALEGKRLRWYFNVGGDTAEVQMPEDVKADGKFNNVVMERILQYGQMSMSSETKEGDQTVTKSLVEARGDQGLLNLLTDDTVFYVGGYPSTFKPPAALALPNFKGCIELDTLNEEVLSLYNFENIFSLNTTEEKPCGRSKPVLTQAWVNDAAFFDGTGFAEVIIADEPIKMQRFEQEVKLLSQKGILLLLQNGNQFLCLAVLHGTLRVFYDFSGDPKEEVEPKEPDSQKLLVGDADAKTLIIMRSPAHRIVVRSNRVTLYSHVFTVNIPDFSGIYHLGGVPQSKMPEKLKTWFPKQGSLKGCFRNVKALNSHVDLKRTKSSGVSFGCHSDLLVAREAHFSGQSYLDLAVSDIPGLRDNFYTSFSFRTDKKEGLMFYHQDSDGVCQVFLHDGHVVVRAGNSEVKTQKTYNDDNSHYVAVYNNINGIRLYMDDMLEKSKASIRLDTRGRSVSTTGSSTFLGGTPDQPLTNLTGCISNIFIKRNTDPQMVLNLLKVKENVNVPLSCPAASKPQQIVAALPKPNSKPKKPSGSRSRNTRESCQGGPSDQEVGATHFSGSTHSYQRYDSLPSSLSSMPHISLSVRINSSEGLLLHAAGQHRAFMSLSVSDGHMLLLLDGGKRKVSLRSRKKYNDDQWHTVFVKREGEKMSLVVDGISAQSKRIPGGDKTRLKEPLYIGGAPGISGFMGCVKDLKLNEVPVENPSHSQGTVPCFQNPLQPGVYFSGQGGHITIDESLVLGRDLEVKLEVRPISDSGLLLHAGISANQHLSLTLKQGEVTVSVNSGKGEFSASFTPEEPLCNGHWHSIIVVMKNNVLQLHVDEATEQSVGPKQSRSAGSKETVYLGGVPDGVTVPAAHADLPPFRGCIRHATVNHKPSVLSKPLAVHGSVGTQGCPHI</sequence>
<feature type="disulfide bond" evidence="12">
    <location>
        <begin position="2047"/>
        <end position="2064"/>
    </location>
</feature>
<dbReference type="GO" id="GO:0060541">
    <property type="term" value="P:respiratory system development"/>
    <property type="evidence" value="ECO:0007669"/>
    <property type="project" value="UniProtKB-ARBA"/>
</dbReference>
<dbReference type="Pfam" id="PF06008">
    <property type="entry name" value="Laminin_I"/>
    <property type="match status" value="1"/>
</dbReference>
<proteinExistence type="predicted"/>
<dbReference type="Pfam" id="PF00052">
    <property type="entry name" value="Laminin_B"/>
    <property type="match status" value="1"/>
</dbReference>
<dbReference type="GO" id="GO:0007155">
    <property type="term" value="P:cell adhesion"/>
    <property type="evidence" value="ECO:0007669"/>
    <property type="project" value="UniProtKB-KW"/>
</dbReference>
<name>A0A3P8VM04_CYNSE</name>
<evidence type="ECO:0000256" key="3">
    <source>
        <dbReference type="ARBA" id="ARBA00022530"/>
    </source>
</evidence>
<comment type="subcellular location">
    <subcellularLocation>
        <location evidence="1">Secreted</location>
        <location evidence="1">Extracellular space</location>
        <location evidence="1">Extracellular matrix</location>
        <location evidence="1">Basement membrane</location>
    </subcellularLocation>
</comment>
<dbReference type="InterPro" id="IPR000034">
    <property type="entry name" value="Laminin_IV"/>
</dbReference>
<dbReference type="Pfam" id="PF00055">
    <property type="entry name" value="Laminin_N"/>
    <property type="match status" value="1"/>
</dbReference>
<keyword evidence="6" id="KW-0084">Basement membrane</keyword>
<comment type="caution">
    <text evidence="12">Lacks conserved residue(s) required for the propagation of feature annotation.</text>
</comment>
<feature type="disulfide bond" evidence="12">
    <location>
        <begin position="1856"/>
        <end position="1865"/>
    </location>
</feature>
<feature type="domain" description="Laminin G" evidence="16">
    <location>
        <begin position="3059"/>
        <end position="3228"/>
    </location>
</feature>
<feature type="domain" description="Laminin EGF-like" evidence="17">
    <location>
        <begin position="1529"/>
        <end position="1576"/>
    </location>
</feature>
<evidence type="ECO:0000259" key="18">
    <source>
        <dbReference type="PROSITE" id="PS51115"/>
    </source>
</evidence>
<dbReference type="SMART" id="SM00136">
    <property type="entry name" value="LamNT"/>
    <property type="match status" value="1"/>
</dbReference>
<evidence type="ECO:0000256" key="13">
    <source>
        <dbReference type="SAM" id="Coils"/>
    </source>
</evidence>
<feature type="disulfide bond" evidence="12">
    <location>
        <begin position="2066"/>
        <end position="2075"/>
    </location>
</feature>
<dbReference type="FunFam" id="2.10.25.10:FF:000388">
    <property type="entry name" value="Laminin subunit alpha"/>
    <property type="match status" value="1"/>
</dbReference>
<dbReference type="GO" id="GO:0030334">
    <property type="term" value="P:regulation of cell migration"/>
    <property type="evidence" value="ECO:0007669"/>
    <property type="project" value="InterPro"/>
</dbReference>
<feature type="disulfide bond" evidence="12">
    <location>
        <begin position="669"/>
        <end position="681"/>
    </location>
</feature>
<feature type="disulfide bond" evidence="12">
    <location>
        <begin position="1981"/>
        <end position="1995"/>
    </location>
</feature>
<dbReference type="InParanoid" id="A0A3P8VM04"/>
<dbReference type="Gene3D" id="2.60.120.200">
    <property type="match status" value="5"/>
</dbReference>
<feature type="domain" description="Laminin EGF-like" evidence="17">
    <location>
        <begin position="1837"/>
        <end position="1887"/>
    </location>
</feature>
<keyword evidence="9 12" id="KW-1015">Disulfide bond</keyword>
<dbReference type="InterPro" id="IPR001791">
    <property type="entry name" value="Laminin_G"/>
</dbReference>
<feature type="domain" description="Laminin G" evidence="16">
    <location>
        <begin position="3274"/>
        <end position="3432"/>
    </location>
</feature>
<keyword evidence="3" id="KW-0272">Extracellular matrix</keyword>
<dbReference type="PROSITE" id="PS00022">
    <property type="entry name" value="EGF_1"/>
    <property type="match status" value="3"/>
</dbReference>
<feature type="disulfide bond" evidence="12">
    <location>
        <begin position="599"/>
        <end position="608"/>
    </location>
</feature>
<feature type="disulfide bond" evidence="12">
    <location>
        <begin position="486"/>
        <end position="498"/>
    </location>
</feature>
<feature type="domain" description="Laminin EGF-like" evidence="17">
    <location>
        <begin position="669"/>
        <end position="719"/>
    </location>
</feature>
<dbReference type="GO" id="GO:0002009">
    <property type="term" value="P:morphogenesis of an epithelium"/>
    <property type="evidence" value="ECO:0007669"/>
    <property type="project" value="UniProtKB-ARBA"/>
</dbReference>
<dbReference type="PROSITE" id="PS50025">
    <property type="entry name" value="LAM_G_DOMAIN"/>
    <property type="match status" value="5"/>
</dbReference>
<evidence type="ECO:0000259" key="19">
    <source>
        <dbReference type="PROSITE" id="PS51117"/>
    </source>
</evidence>
<dbReference type="InterPro" id="IPR056863">
    <property type="entry name" value="LMN_ATRN_NET-like_EGF"/>
</dbReference>
<dbReference type="PANTHER" id="PTHR10574:SF406">
    <property type="entry name" value="LAMININ SUBUNIT ALPHA 5"/>
    <property type="match status" value="1"/>
</dbReference>
<feature type="domain" description="Laminin IV type A" evidence="18">
    <location>
        <begin position="1610"/>
        <end position="1803"/>
    </location>
</feature>
<dbReference type="FunFam" id="2.60.120.260:FF:000022">
    <property type="entry name" value="Laminin subunit alpha 5"/>
    <property type="match status" value="1"/>
</dbReference>
<dbReference type="GO" id="GO:0005201">
    <property type="term" value="F:extracellular matrix structural constituent"/>
    <property type="evidence" value="ECO:0007669"/>
    <property type="project" value="TreeGrafter"/>
</dbReference>
<keyword evidence="11 12" id="KW-0424">Laminin EGF-like domain</keyword>
<feature type="domain" description="Laminin EGF-like" evidence="17">
    <location>
        <begin position="1998"/>
        <end position="2044"/>
    </location>
</feature>
<dbReference type="GO" id="GO:0035239">
    <property type="term" value="P:tube morphogenesis"/>
    <property type="evidence" value="ECO:0007669"/>
    <property type="project" value="UniProtKB-ARBA"/>
</dbReference>
<evidence type="ECO:0000256" key="5">
    <source>
        <dbReference type="ARBA" id="ARBA00022737"/>
    </source>
</evidence>
<dbReference type="PRINTS" id="PR00011">
    <property type="entry name" value="EGFLAMININ"/>
</dbReference>
<feature type="coiled-coil region" evidence="13">
    <location>
        <begin position="2515"/>
        <end position="2567"/>
    </location>
</feature>
<feature type="domain" description="Laminin EGF-like" evidence="17">
    <location>
        <begin position="486"/>
        <end position="532"/>
    </location>
</feature>
<dbReference type="PROSITE" id="PS51117">
    <property type="entry name" value="LAMININ_NTER"/>
    <property type="match status" value="1"/>
</dbReference>
<feature type="signal peptide" evidence="15">
    <location>
        <begin position="1"/>
        <end position="31"/>
    </location>
</feature>
<feature type="disulfide bond" evidence="12">
    <location>
        <begin position="671"/>
        <end position="688"/>
    </location>
</feature>
<dbReference type="GO" id="GO:0048732">
    <property type="term" value="P:gland development"/>
    <property type="evidence" value="ECO:0007669"/>
    <property type="project" value="UniProtKB-ARBA"/>
</dbReference>
<evidence type="ECO:0000313" key="21">
    <source>
        <dbReference type="Proteomes" id="UP000265120"/>
    </source>
</evidence>
<dbReference type="GeneTree" id="ENSGT00940000156537"/>
<evidence type="ECO:0000256" key="2">
    <source>
        <dbReference type="ARBA" id="ARBA00022525"/>
    </source>
</evidence>
<dbReference type="GO" id="GO:0043256">
    <property type="term" value="C:laminin complex"/>
    <property type="evidence" value="ECO:0007669"/>
    <property type="project" value="UniProtKB-ARBA"/>
</dbReference>
<feature type="domain" description="Laminin G" evidence="16">
    <location>
        <begin position="3439"/>
        <end position="3613"/>
    </location>
</feature>
<dbReference type="SMART" id="SM00180">
    <property type="entry name" value="EGF_Lam"/>
    <property type="match status" value="22"/>
</dbReference>
<feature type="domain" description="Laminin EGF-like" evidence="17">
    <location>
        <begin position="579"/>
        <end position="623"/>
    </location>
</feature>
<evidence type="ECO:0000256" key="11">
    <source>
        <dbReference type="ARBA" id="ARBA00023292"/>
    </source>
</evidence>
<evidence type="ECO:0000256" key="1">
    <source>
        <dbReference type="ARBA" id="ARBA00004302"/>
    </source>
</evidence>
<keyword evidence="7" id="KW-0130">Cell adhesion</keyword>
<organism evidence="20 21">
    <name type="scientific">Cynoglossus semilaevis</name>
    <name type="common">Tongue sole</name>
    <dbReference type="NCBI Taxonomy" id="244447"/>
    <lineage>
        <taxon>Eukaryota</taxon>
        <taxon>Metazoa</taxon>
        <taxon>Chordata</taxon>
        <taxon>Craniata</taxon>
        <taxon>Vertebrata</taxon>
        <taxon>Euteleostomi</taxon>
        <taxon>Actinopterygii</taxon>
        <taxon>Neopterygii</taxon>
        <taxon>Teleostei</taxon>
        <taxon>Neoteleostei</taxon>
        <taxon>Acanthomorphata</taxon>
        <taxon>Carangaria</taxon>
        <taxon>Pleuronectiformes</taxon>
        <taxon>Pleuronectoidei</taxon>
        <taxon>Cynoglossidae</taxon>
        <taxon>Cynoglossinae</taxon>
        <taxon>Cynoglossus</taxon>
    </lineage>
</organism>
<dbReference type="PROSITE" id="PS51115">
    <property type="entry name" value="LAMININ_IVA"/>
    <property type="match status" value="1"/>
</dbReference>
<dbReference type="FunFam" id="2.10.25.10:FF:000069">
    <property type="entry name" value="Laminin subunit alpha 1"/>
    <property type="match status" value="1"/>
</dbReference>
<feature type="disulfide bond" evidence="12">
    <location>
        <begin position="624"/>
        <end position="636"/>
    </location>
</feature>
<feature type="disulfide bond" evidence="12">
    <location>
        <begin position="2045"/>
        <end position="2057"/>
    </location>
</feature>
<dbReference type="GO" id="GO:0030155">
    <property type="term" value="P:regulation of cell adhesion"/>
    <property type="evidence" value="ECO:0007669"/>
    <property type="project" value="InterPro"/>
</dbReference>
<dbReference type="InterPro" id="IPR008211">
    <property type="entry name" value="Laminin_N"/>
</dbReference>
<dbReference type="GO" id="GO:0045995">
    <property type="term" value="P:regulation of embryonic development"/>
    <property type="evidence" value="ECO:0007669"/>
    <property type="project" value="InterPro"/>
</dbReference>
<evidence type="ECO:0000256" key="15">
    <source>
        <dbReference type="SAM" id="SignalP"/>
    </source>
</evidence>
<dbReference type="FunFam" id="2.10.25.10:FF:000084">
    <property type="entry name" value="Laminin subunit alpha 3"/>
    <property type="match status" value="1"/>
</dbReference>
<dbReference type="Pfam" id="PF06009">
    <property type="entry name" value="Laminin_II"/>
    <property type="match status" value="1"/>
</dbReference>
<feature type="disulfide bond" evidence="12">
    <location>
        <begin position="644"/>
        <end position="653"/>
    </location>
</feature>
<feature type="disulfide bond" evidence="12">
    <location>
        <begin position="690"/>
        <end position="699"/>
    </location>
</feature>
<protein>
    <submittedName>
        <fullName evidence="20">Laminin, alpha 5</fullName>
    </submittedName>
</protein>
<feature type="coiled-coil region" evidence="13">
    <location>
        <begin position="2373"/>
        <end position="2417"/>
    </location>
</feature>
<feature type="domain" description="Laminin G" evidence="16">
    <location>
        <begin position="2662"/>
        <end position="2861"/>
    </location>
</feature>
<dbReference type="Gene3D" id="2.60.120.260">
    <property type="entry name" value="Galactose-binding domain-like"/>
    <property type="match status" value="1"/>
</dbReference>
<keyword evidence="5" id="KW-0677">Repeat</keyword>